<gene>
    <name evidence="2" type="ORF">SAMN05660324_2341</name>
</gene>
<dbReference type="EMBL" id="FNCF01000003">
    <property type="protein sequence ID" value="SDG31162.1"/>
    <property type="molecule type" value="Genomic_DNA"/>
</dbReference>
<evidence type="ECO:0000256" key="1">
    <source>
        <dbReference type="SAM" id="SignalP"/>
    </source>
</evidence>
<organism evidence="2 3">
    <name type="scientific">Klenkia brasiliensis</name>
    <dbReference type="NCBI Taxonomy" id="333142"/>
    <lineage>
        <taxon>Bacteria</taxon>
        <taxon>Bacillati</taxon>
        <taxon>Actinomycetota</taxon>
        <taxon>Actinomycetes</taxon>
        <taxon>Geodermatophilales</taxon>
        <taxon>Geodermatophilaceae</taxon>
        <taxon>Klenkia</taxon>
    </lineage>
</organism>
<feature type="signal peptide" evidence="1">
    <location>
        <begin position="1"/>
        <end position="44"/>
    </location>
</feature>
<evidence type="ECO:0008006" key="4">
    <source>
        <dbReference type="Google" id="ProtNLM"/>
    </source>
</evidence>
<proteinExistence type="predicted"/>
<accession>A0A1G7T7V0</accession>
<keyword evidence="1" id="KW-0732">Signal</keyword>
<sequence>MTKPSNAAPRSGRRRSLNGLTIQLAAVALTFLLVALLVASSSYAAFVATTDNTADTVTSGGVALSDNDSGSAMFASEGPLTPGNNLSRCIDVTYTGTVNPGPVYLYSAGVTGDAGTYFNLTVEVGPDTADAFGNCSSFSATSTLYTGTIAAFQSSKNSYATGISTWDPAASGETRTFRFTVSVANDQNAQNRTTNFGFTWETRSA</sequence>
<reference evidence="3" key="1">
    <citation type="submission" date="2016-10" db="EMBL/GenBank/DDBJ databases">
        <authorList>
            <person name="Varghese N."/>
            <person name="Submissions S."/>
        </authorList>
    </citation>
    <scope>NUCLEOTIDE SEQUENCE [LARGE SCALE GENOMIC DNA]</scope>
    <source>
        <strain evidence="3">DSM 44526</strain>
    </source>
</reference>
<name>A0A1G7T7V0_9ACTN</name>
<dbReference type="Proteomes" id="UP000198863">
    <property type="component" value="Unassembled WGS sequence"/>
</dbReference>
<keyword evidence="3" id="KW-1185">Reference proteome</keyword>
<protein>
    <recommendedName>
        <fullName evidence="4">SipW-cognate class signal peptide</fullName>
    </recommendedName>
</protein>
<evidence type="ECO:0000313" key="3">
    <source>
        <dbReference type="Proteomes" id="UP000198863"/>
    </source>
</evidence>
<dbReference type="AlphaFoldDB" id="A0A1G7T7V0"/>
<evidence type="ECO:0000313" key="2">
    <source>
        <dbReference type="EMBL" id="SDG31162.1"/>
    </source>
</evidence>
<feature type="chain" id="PRO_5011472233" description="SipW-cognate class signal peptide" evidence="1">
    <location>
        <begin position="45"/>
        <end position="205"/>
    </location>
</feature>